<dbReference type="eggNOG" id="COG1082">
    <property type="taxonomic scope" value="Bacteria"/>
</dbReference>
<keyword evidence="2" id="KW-0378">Hydrolase</keyword>
<evidence type="ECO:0000313" key="3">
    <source>
        <dbReference type="Proteomes" id="UP000004935"/>
    </source>
</evidence>
<proteinExistence type="predicted"/>
<dbReference type="Gene3D" id="3.20.20.150">
    <property type="entry name" value="Divalent-metal-dependent TIM barrel enzymes"/>
    <property type="match status" value="1"/>
</dbReference>
<comment type="caution">
    <text evidence="2">The sequence shown here is derived from an EMBL/GenBank/DDBJ whole genome shotgun (WGS) entry which is preliminary data.</text>
</comment>
<evidence type="ECO:0000313" key="2">
    <source>
        <dbReference type="EMBL" id="EDR99106.1"/>
    </source>
</evidence>
<accession>B0M9Y4</accession>
<keyword evidence="2" id="KW-0255">Endonuclease</keyword>
<dbReference type="PANTHER" id="PTHR12110">
    <property type="entry name" value="HYDROXYPYRUVATE ISOMERASE"/>
    <property type="match status" value="1"/>
</dbReference>
<dbReference type="InterPro" id="IPR036237">
    <property type="entry name" value="Xyl_isomerase-like_sf"/>
</dbReference>
<gene>
    <name evidence="2" type="ORF">ANACAC_00357</name>
</gene>
<dbReference type="Proteomes" id="UP000004935">
    <property type="component" value="Unassembled WGS sequence"/>
</dbReference>
<name>B0M9Y4_ANACD</name>
<reference evidence="2" key="2">
    <citation type="submission" date="2013-11" db="EMBL/GenBank/DDBJ databases">
        <title>Draft genome sequence of Anaerostipes caccae (DSM 14662).</title>
        <authorList>
            <person name="Sudarsanam P."/>
            <person name="Ley R."/>
            <person name="Guruge J."/>
            <person name="Turnbaugh P.J."/>
            <person name="Mahowald M."/>
            <person name="Liep D."/>
            <person name="Gordon J."/>
        </authorList>
    </citation>
    <scope>NUCLEOTIDE SEQUENCE</scope>
    <source>
        <strain evidence="2">DSM 14662</strain>
    </source>
</reference>
<keyword evidence="3" id="KW-1185">Reference proteome</keyword>
<dbReference type="GO" id="GO:0004519">
    <property type="term" value="F:endonuclease activity"/>
    <property type="evidence" value="ECO:0007669"/>
    <property type="project" value="UniProtKB-KW"/>
</dbReference>
<sequence length="290" mass="32614">MDFKRGIIMKLGVHLSTFMKQWQEPPGPWIRRAAQLGYDGVEIPLPDPFEVKKEEVQKALNASGILCTCGTGLNVSADISSTDPDVRKNGITHIKRCLELCSEFGSDTLSGVLNAAWGMTADRECMKDRIKYSKELLYKLGDYAEKMGVVMALEILNRYEGSMFNTVLEGKEFVNDIGHQNVKLHFDTYHAHIEEADMEQALRDGAGHIRHVHMGDNQRSYPGSGQIDFLQVCRVLDETGYDRWLTLECFVAPGGEVASGTYTWRNTDTDGIQTAKKGLSFMREILKEIR</sequence>
<keyword evidence="2" id="KW-0540">Nuclease</keyword>
<dbReference type="InterPro" id="IPR013022">
    <property type="entry name" value="Xyl_isomerase-like_TIM-brl"/>
</dbReference>
<protein>
    <submittedName>
        <fullName evidence="2">AP endonuclease, family 2</fullName>
    </submittedName>
</protein>
<dbReference type="PANTHER" id="PTHR12110:SF41">
    <property type="entry name" value="INOSOSE DEHYDRATASE"/>
    <property type="match status" value="1"/>
</dbReference>
<evidence type="ECO:0000259" key="1">
    <source>
        <dbReference type="Pfam" id="PF01261"/>
    </source>
</evidence>
<dbReference type="HOGENOM" id="CLU_050006_8_1_9"/>
<dbReference type="AlphaFoldDB" id="B0M9Y4"/>
<dbReference type="Pfam" id="PF01261">
    <property type="entry name" value="AP_endonuc_2"/>
    <property type="match status" value="1"/>
</dbReference>
<feature type="domain" description="Xylose isomerase-like TIM barrel" evidence="1">
    <location>
        <begin position="30"/>
        <end position="284"/>
    </location>
</feature>
<dbReference type="EMBL" id="ABAX03000002">
    <property type="protein sequence ID" value="EDR99106.1"/>
    <property type="molecule type" value="Genomic_DNA"/>
</dbReference>
<dbReference type="STRING" id="411490.ANACAC_00357"/>
<dbReference type="InterPro" id="IPR050312">
    <property type="entry name" value="IolE/XylAMocC-like"/>
</dbReference>
<reference evidence="2" key="1">
    <citation type="submission" date="2007-11" db="EMBL/GenBank/DDBJ databases">
        <authorList>
            <person name="Fulton L."/>
            <person name="Clifton S."/>
            <person name="Fulton B."/>
            <person name="Xu J."/>
            <person name="Minx P."/>
            <person name="Pepin K.H."/>
            <person name="Johnson M."/>
            <person name="Thiruvilangam P."/>
            <person name="Bhonagiri V."/>
            <person name="Nash W.E."/>
            <person name="Mardis E.R."/>
            <person name="Wilson R.K."/>
        </authorList>
    </citation>
    <scope>NUCLEOTIDE SEQUENCE [LARGE SCALE GENOMIC DNA]</scope>
    <source>
        <strain evidence="2">DSM 14662</strain>
    </source>
</reference>
<organism evidence="2 3">
    <name type="scientific">Anaerostipes caccae (strain DSM 14662 / CCUG 47493 / JCM 13470 / NCIMB 13811 / L1-92)</name>
    <dbReference type="NCBI Taxonomy" id="411490"/>
    <lineage>
        <taxon>Bacteria</taxon>
        <taxon>Bacillati</taxon>
        <taxon>Bacillota</taxon>
        <taxon>Clostridia</taxon>
        <taxon>Lachnospirales</taxon>
        <taxon>Lachnospiraceae</taxon>
        <taxon>Anaerostipes</taxon>
    </lineage>
</organism>
<dbReference type="SUPFAM" id="SSF51658">
    <property type="entry name" value="Xylose isomerase-like"/>
    <property type="match status" value="1"/>
</dbReference>